<evidence type="ECO:0000313" key="2">
    <source>
        <dbReference type="Proteomes" id="UP001062846"/>
    </source>
</evidence>
<proteinExistence type="predicted"/>
<evidence type="ECO:0000313" key="1">
    <source>
        <dbReference type="EMBL" id="KAI8548060.1"/>
    </source>
</evidence>
<keyword evidence="2" id="KW-1185">Reference proteome</keyword>
<dbReference type="Proteomes" id="UP001062846">
    <property type="component" value="Chromosome 7"/>
</dbReference>
<reference evidence="1" key="1">
    <citation type="submission" date="2022-02" db="EMBL/GenBank/DDBJ databases">
        <title>Plant Genome Project.</title>
        <authorList>
            <person name="Zhang R.-G."/>
        </authorList>
    </citation>
    <scope>NUCLEOTIDE SEQUENCE</scope>
    <source>
        <strain evidence="1">AT1</strain>
    </source>
</reference>
<protein>
    <submittedName>
        <fullName evidence="1">Uncharacterized protein</fullName>
    </submittedName>
</protein>
<accession>A0ACC0N466</accession>
<organism evidence="1 2">
    <name type="scientific">Rhododendron molle</name>
    <name type="common">Chinese azalea</name>
    <name type="synonym">Azalea mollis</name>
    <dbReference type="NCBI Taxonomy" id="49168"/>
    <lineage>
        <taxon>Eukaryota</taxon>
        <taxon>Viridiplantae</taxon>
        <taxon>Streptophyta</taxon>
        <taxon>Embryophyta</taxon>
        <taxon>Tracheophyta</taxon>
        <taxon>Spermatophyta</taxon>
        <taxon>Magnoliopsida</taxon>
        <taxon>eudicotyledons</taxon>
        <taxon>Gunneridae</taxon>
        <taxon>Pentapetalae</taxon>
        <taxon>asterids</taxon>
        <taxon>Ericales</taxon>
        <taxon>Ericaceae</taxon>
        <taxon>Ericoideae</taxon>
        <taxon>Rhodoreae</taxon>
        <taxon>Rhododendron</taxon>
    </lineage>
</organism>
<comment type="caution">
    <text evidence="1">The sequence shown here is derived from an EMBL/GenBank/DDBJ whole genome shotgun (WGS) entry which is preliminary data.</text>
</comment>
<gene>
    <name evidence="1" type="ORF">RHMOL_Rhmol07G0243000</name>
</gene>
<dbReference type="EMBL" id="CM046394">
    <property type="protein sequence ID" value="KAI8548060.1"/>
    <property type="molecule type" value="Genomic_DNA"/>
</dbReference>
<name>A0ACC0N466_RHOML</name>
<sequence length="69" mass="7891">MLANSHEFHSKSLWVYFQVAECTGVALFNSQGIKYSSEELFSCLSIQWFVGFQPIFKVGYQVIEDGYQG</sequence>